<feature type="compositionally biased region" description="Polar residues" evidence="1">
    <location>
        <begin position="264"/>
        <end position="281"/>
    </location>
</feature>
<reference evidence="2 3" key="1">
    <citation type="journal article" date="2024" name="IMA Fungus">
        <title>IMA Genome - F19 : A genome assembly and annotation guide to empower mycologists, including annotated draft genome sequences of Ceratocystis pirilliformis, Diaporthe australafricana, Fusarium ophioides, Paecilomyces lecythidis, and Sporothrix stenoceras.</title>
        <authorList>
            <person name="Aylward J."/>
            <person name="Wilson A.M."/>
            <person name="Visagie C.M."/>
            <person name="Spraker J."/>
            <person name="Barnes I."/>
            <person name="Buitendag C."/>
            <person name="Ceriani C."/>
            <person name="Del Mar Angel L."/>
            <person name="du Plessis D."/>
            <person name="Fuchs T."/>
            <person name="Gasser K."/>
            <person name="Kramer D."/>
            <person name="Li W."/>
            <person name="Munsamy K."/>
            <person name="Piso A."/>
            <person name="Price J.L."/>
            <person name="Sonnekus B."/>
            <person name="Thomas C."/>
            <person name="van der Nest A."/>
            <person name="van Dijk A."/>
            <person name="van Heerden A."/>
            <person name="van Vuuren N."/>
            <person name="Yilmaz N."/>
            <person name="Duong T.A."/>
            <person name="van der Merwe N.A."/>
            <person name="Wingfield M.J."/>
            <person name="Wingfield B.D."/>
        </authorList>
    </citation>
    <scope>NUCLEOTIDE SEQUENCE [LARGE SCALE GENOMIC DNA]</scope>
    <source>
        <strain evidence="2 3">CMW 18167</strain>
    </source>
</reference>
<comment type="caution">
    <text evidence="2">The sequence shown here is derived from an EMBL/GenBank/DDBJ whole genome shotgun (WGS) entry which is preliminary data.</text>
</comment>
<proteinExistence type="predicted"/>
<protein>
    <submittedName>
        <fullName evidence="2">Uncharacterized protein</fullName>
    </submittedName>
</protein>
<name>A0ABR3X0A4_9EURO</name>
<feature type="region of interest" description="Disordered" evidence="1">
    <location>
        <begin position="31"/>
        <end position="109"/>
    </location>
</feature>
<feature type="compositionally biased region" description="Basic and acidic residues" evidence="1">
    <location>
        <begin position="48"/>
        <end position="63"/>
    </location>
</feature>
<evidence type="ECO:0000313" key="2">
    <source>
        <dbReference type="EMBL" id="KAL1869210.1"/>
    </source>
</evidence>
<evidence type="ECO:0000256" key="1">
    <source>
        <dbReference type="SAM" id="MobiDB-lite"/>
    </source>
</evidence>
<gene>
    <name evidence="2" type="ORF">Plec18167_007876</name>
</gene>
<dbReference type="Proteomes" id="UP001583193">
    <property type="component" value="Unassembled WGS sequence"/>
</dbReference>
<feature type="region of interest" description="Disordered" evidence="1">
    <location>
        <begin position="205"/>
        <end position="288"/>
    </location>
</feature>
<organism evidence="2 3">
    <name type="scientific">Paecilomyces lecythidis</name>
    <dbReference type="NCBI Taxonomy" id="3004212"/>
    <lineage>
        <taxon>Eukaryota</taxon>
        <taxon>Fungi</taxon>
        <taxon>Dikarya</taxon>
        <taxon>Ascomycota</taxon>
        <taxon>Pezizomycotina</taxon>
        <taxon>Eurotiomycetes</taxon>
        <taxon>Eurotiomycetidae</taxon>
        <taxon>Eurotiales</taxon>
        <taxon>Thermoascaceae</taxon>
        <taxon>Paecilomyces</taxon>
    </lineage>
</organism>
<feature type="compositionally biased region" description="Basic residues" evidence="1">
    <location>
        <begin position="31"/>
        <end position="43"/>
    </location>
</feature>
<feature type="compositionally biased region" description="Basic and acidic residues" evidence="1">
    <location>
        <begin position="89"/>
        <end position="101"/>
    </location>
</feature>
<dbReference type="EMBL" id="JAVDPF010000035">
    <property type="protein sequence ID" value="KAL1869210.1"/>
    <property type="molecule type" value="Genomic_DNA"/>
</dbReference>
<keyword evidence="3" id="KW-1185">Reference proteome</keyword>
<accession>A0ABR3X0A4</accession>
<evidence type="ECO:0000313" key="3">
    <source>
        <dbReference type="Proteomes" id="UP001583193"/>
    </source>
</evidence>
<feature type="compositionally biased region" description="Polar residues" evidence="1">
    <location>
        <begin position="246"/>
        <end position="257"/>
    </location>
</feature>
<sequence length="288" mass="31555">MGQNKAQEKDRAMPFSLGLPIFDEATGKYVSRKPAAKPAKKSIHTSAKLRDMTPFHKGYDSVHKNKRAKMAASADPKGRTSVNPESEPEYNRSRFLGHGDGKNPSVYNPYTGRHERLSFNALGVCESHSDNVPSRRPGNYGIVHGTTEQKGFARQKNGGLAADNPVVLFPGEPLAVAARKARELEKEYPGMSLDKALVRKKCKIASEKEATGQPPKKRAKSSAEMSNNQPKTKVDLAAWFEHGKRASQSSRRPTAANTHRPEQRASQNSTMSVPRNTSTGLLSPPETP</sequence>